<organism evidence="5 6">
    <name type="scientific">Trichomonascus ciferrii</name>
    <dbReference type="NCBI Taxonomy" id="44093"/>
    <lineage>
        <taxon>Eukaryota</taxon>
        <taxon>Fungi</taxon>
        <taxon>Dikarya</taxon>
        <taxon>Ascomycota</taxon>
        <taxon>Saccharomycotina</taxon>
        <taxon>Dipodascomycetes</taxon>
        <taxon>Dipodascales</taxon>
        <taxon>Trichomonascaceae</taxon>
        <taxon>Trichomonascus</taxon>
        <taxon>Trichomonascus ciferrii complex</taxon>
    </lineage>
</organism>
<dbReference type="Gene3D" id="3.90.245.10">
    <property type="entry name" value="Ribonucleoside hydrolase-like"/>
    <property type="match status" value="1"/>
</dbReference>
<keyword evidence="6" id="KW-1185">Reference proteome</keyword>
<dbReference type="GO" id="GO:0008477">
    <property type="term" value="F:purine nucleosidase activity"/>
    <property type="evidence" value="ECO:0007669"/>
    <property type="project" value="TreeGrafter"/>
</dbReference>
<dbReference type="InterPro" id="IPR001910">
    <property type="entry name" value="Inosine/uridine_hydrolase_dom"/>
</dbReference>
<dbReference type="PROSITE" id="PS01247">
    <property type="entry name" value="IUNH"/>
    <property type="match status" value="1"/>
</dbReference>
<dbReference type="GO" id="GO:0045437">
    <property type="term" value="F:uridine nucleosidase activity"/>
    <property type="evidence" value="ECO:0007669"/>
    <property type="project" value="UniProtKB-ARBA"/>
</dbReference>
<dbReference type="PANTHER" id="PTHR12304">
    <property type="entry name" value="INOSINE-URIDINE PREFERRING NUCLEOSIDE HYDROLASE"/>
    <property type="match status" value="1"/>
</dbReference>
<name>A0A642VAT8_9ASCO</name>
<keyword evidence="2" id="KW-0378">Hydrolase</keyword>
<protein>
    <recommendedName>
        <fullName evidence="4">Inosine/uridine-preferring nucleoside hydrolase domain-containing protein</fullName>
    </recommendedName>
</protein>
<dbReference type="PANTHER" id="PTHR12304:SF4">
    <property type="entry name" value="URIDINE NUCLEOSIDASE"/>
    <property type="match status" value="1"/>
</dbReference>
<dbReference type="InterPro" id="IPR015910">
    <property type="entry name" value="I/U_nuclsd_hydro_CS"/>
</dbReference>
<evidence type="ECO:0000256" key="3">
    <source>
        <dbReference type="ARBA" id="ARBA00023295"/>
    </source>
</evidence>
<dbReference type="OrthoDB" id="432381at2759"/>
<proteinExistence type="inferred from homology"/>
<evidence type="ECO:0000259" key="4">
    <source>
        <dbReference type="Pfam" id="PF01156"/>
    </source>
</evidence>
<evidence type="ECO:0000256" key="2">
    <source>
        <dbReference type="ARBA" id="ARBA00022801"/>
    </source>
</evidence>
<dbReference type="CDD" id="cd02651">
    <property type="entry name" value="nuc_hydro_IU_UC_XIUA"/>
    <property type="match status" value="1"/>
</dbReference>
<dbReference type="SUPFAM" id="SSF53590">
    <property type="entry name" value="Nucleoside hydrolase"/>
    <property type="match status" value="1"/>
</dbReference>
<dbReference type="InterPro" id="IPR036452">
    <property type="entry name" value="Ribo_hydro-like"/>
</dbReference>
<dbReference type="EMBL" id="SWFS01000190">
    <property type="protein sequence ID" value="KAA8914933.1"/>
    <property type="molecule type" value="Genomic_DNA"/>
</dbReference>
<dbReference type="Proteomes" id="UP000761534">
    <property type="component" value="Unassembled WGS sequence"/>
</dbReference>
<accession>A0A642VAT8</accession>
<dbReference type="AlphaFoldDB" id="A0A642VAT8"/>
<dbReference type="Pfam" id="PF01156">
    <property type="entry name" value="IU_nuc_hydro"/>
    <property type="match status" value="1"/>
</dbReference>
<feature type="domain" description="Inosine/uridine-preferring nucleoside hydrolase" evidence="4">
    <location>
        <begin position="6"/>
        <end position="324"/>
    </location>
</feature>
<keyword evidence="3" id="KW-0326">Glycosidase</keyword>
<dbReference type="GO" id="GO:0006152">
    <property type="term" value="P:purine nucleoside catabolic process"/>
    <property type="evidence" value="ECO:0007669"/>
    <property type="project" value="TreeGrafter"/>
</dbReference>
<comment type="caution">
    <text evidence="5">The sequence shown here is derived from an EMBL/GenBank/DDBJ whole genome shotgun (WGS) entry which is preliminary data.</text>
</comment>
<sequence>MEDIPVWLDCDPGHDDAVAILLASFLPWFKLVGISTVHGNASLENTTTNAISILTAFEKFDVNVYPGAEKPLIKALHVAEDIHGKSGLDGTALLPSPAFGPQPDHSAVAAMAQAIEDHPGQLAIVATGTLSNVALLVERNPDLLDKIAYVSIMGGGIELGNWTKYAEFNIWCDAKAAEVVLNNPILAPKTILVPIDLTHQAIATEDILTKIQKGDQLQVPNSAHKRSLVRQMLYELLTFFADTYKHTFGFNDGPPVHDPLAVVCLLPFYKKQLPNFDIPELNFKFTRYDLEIVQGGEAEGQTKPIAQSENGVIVAESIDIPKFWSIVLQAVDNLDNHVSSSAV</sequence>
<dbReference type="InterPro" id="IPR023186">
    <property type="entry name" value="IUNH"/>
</dbReference>
<evidence type="ECO:0000256" key="1">
    <source>
        <dbReference type="ARBA" id="ARBA00009176"/>
    </source>
</evidence>
<dbReference type="VEuPathDB" id="FungiDB:TRICI_002801"/>
<evidence type="ECO:0000313" key="5">
    <source>
        <dbReference type="EMBL" id="KAA8914933.1"/>
    </source>
</evidence>
<evidence type="ECO:0000313" key="6">
    <source>
        <dbReference type="Proteomes" id="UP000761534"/>
    </source>
</evidence>
<dbReference type="GO" id="GO:0005829">
    <property type="term" value="C:cytosol"/>
    <property type="evidence" value="ECO:0007669"/>
    <property type="project" value="TreeGrafter"/>
</dbReference>
<comment type="similarity">
    <text evidence="1">Belongs to the IUNH family.</text>
</comment>
<reference evidence="5" key="1">
    <citation type="journal article" date="2019" name="G3 (Bethesda)">
        <title>Genome Assemblies of Two Rare Opportunistic Yeast Pathogens: Diutina rugosa (syn. Candida rugosa) and Trichomonascus ciferrii (syn. Candida ciferrii).</title>
        <authorList>
            <person name="Mixao V."/>
            <person name="Saus E."/>
            <person name="Hansen A.P."/>
            <person name="Lass-Florl C."/>
            <person name="Gabaldon T."/>
        </authorList>
    </citation>
    <scope>NUCLEOTIDE SEQUENCE</scope>
    <source>
        <strain evidence="5">CBS 4856</strain>
    </source>
</reference>
<gene>
    <name evidence="5" type="ORF">TRICI_002801</name>
</gene>